<sequence length="105" mass="12137">MSLISLIIIIAVFAGLWKTYAKAGEPGWACLIPVYNLWVLVRIAGREWYWFVLFLIPLINIIVFIIISLDITKRFKQPMPFAAGLFLLPWIFYPILGFGSAQYQR</sequence>
<organism evidence="2 3">
    <name type="scientific">Pseudodesulfovibrio sediminis</name>
    <dbReference type="NCBI Taxonomy" id="2810563"/>
    <lineage>
        <taxon>Bacteria</taxon>
        <taxon>Pseudomonadati</taxon>
        <taxon>Thermodesulfobacteriota</taxon>
        <taxon>Desulfovibrionia</taxon>
        <taxon>Desulfovibrionales</taxon>
        <taxon>Desulfovibrionaceae</taxon>
    </lineage>
</organism>
<keyword evidence="1" id="KW-0812">Transmembrane</keyword>
<keyword evidence="1" id="KW-1133">Transmembrane helix</keyword>
<reference evidence="2" key="1">
    <citation type="journal article" date="2022" name="Arch. Microbiol.">
        <title>Pseudodesulfovibrio sediminis sp. nov., a mesophilic and neutrophilic sulfate-reducing bacterium isolated from sediment of a brackish lake.</title>
        <authorList>
            <person name="Takahashi A."/>
            <person name="Kojima H."/>
            <person name="Watanabe M."/>
            <person name="Fukui M."/>
        </authorList>
    </citation>
    <scope>NUCLEOTIDE SEQUENCE</scope>
    <source>
        <strain evidence="2">SF6</strain>
    </source>
</reference>
<feature type="transmembrane region" description="Helical" evidence="1">
    <location>
        <begin position="81"/>
        <end position="103"/>
    </location>
</feature>
<evidence type="ECO:0000256" key="1">
    <source>
        <dbReference type="SAM" id="Phobius"/>
    </source>
</evidence>
<dbReference type="InterPro" id="IPR043739">
    <property type="entry name" value="DUF5684"/>
</dbReference>
<keyword evidence="1" id="KW-0472">Membrane</keyword>
<accession>A0ABN6EX04</accession>
<dbReference type="EMBL" id="AP024485">
    <property type="protein sequence ID" value="BCS89676.1"/>
    <property type="molecule type" value="Genomic_DNA"/>
</dbReference>
<evidence type="ECO:0008006" key="4">
    <source>
        <dbReference type="Google" id="ProtNLM"/>
    </source>
</evidence>
<feature type="transmembrane region" description="Helical" evidence="1">
    <location>
        <begin position="48"/>
        <end position="69"/>
    </location>
</feature>
<proteinExistence type="predicted"/>
<dbReference type="Proteomes" id="UP001053296">
    <property type="component" value="Chromosome"/>
</dbReference>
<evidence type="ECO:0000313" key="3">
    <source>
        <dbReference type="Proteomes" id="UP001053296"/>
    </source>
</evidence>
<protein>
    <recommendedName>
        <fullName evidence="4">Signal peptidase I</fullName>
    </recommendedName>
</protein>
<name>A0ABN6EX04_9BACT</name>
<dbReference type="RefSeq" id="WP_229591639.1">
    <property type="nucleotide sequence ID" value="NZ_AP024485.1"/>
</dbReference>
<evidence type="ECO:0000313" key="2">
    <source>
        <dbReference type="EMBL" id="BCS89676.1"/>
    </source>
</evidence>
<keyword evidence="3" id="KW-1185">Reference proteome</keyword>
<dbReference type="Pfam" id="PF18936">
    <property type="entry name" value="DUF5684"/>
    <property type="match status" value="1"/>
</dbReference>
<gene>
    <name evidence="2" type="ORF">PSDVSF_29180</name>
</gene>